<dbReference type="InterPro" id="IPR012944">
    <property type="entry name" value="SusD_RagB_dom"/>
</dbReference>
<comment type="subcellular location">
    <subcellularLocation>
        <location evidence="1">Cell outer membrane</location>
    </subcellularLocation>
</comment>
<evidence type="ECO:0000256" key="2">
    <source>
        <dbReference type="ARBA" id="ARBA00006275"/>
    </source>
</evidence>
<evidence type="ECO:0000259" key="7">
    <source>
        <dbReference type="Pfam" id="PF14322"/>
    </source>
</evidence>
<gene>
    <name evidence="8" type="ORF">SAE01_20900</name>
</gene>
<proteinExistence type="inferred from homology"/>
<dbReference type="EMBL" id="BJYT01000007">
    <property type="protein sequence ID" value="GEO09594.1"/>
    <property type="molecule type" value="Genomic_DNA"/>
</dbReference>
<dbReference type="GO" id="GO:0009279">
    <property type="term" value="C:cell outer membrane"/>
    <property type="evidence" value="ECO:0007669"/>
    <property type="project" value="UniProtKB-SubCell"/>
</dbReference>
<protein>
    <submittedName>
        <fullName evidence="8">Glycan metabolism protein RagB</fullName>
    </submittedName>
</protein>
<evidence type="ECO:0000256" key="5">
    <source>
        <dbReference type="ARBA" id="ARBA00023237"/>
    </source>
</evidence>
<evidence type="ECO:0000313" key="9">
    <source>
        <dbReference type="Proteomes" id="UP000321513"/>
    </source>
</evidence>
<dbReference type="OrthoDB" id="9792139at2"/>
<feature type="domain" description="RagB/SusD" evidence="6">
    <location>
        <begin position="277"/>
        <end position="596"/>
    </location>
</feature>
<dbReference type="Pfam" id="PF07980">
    <property type="entry name" value="SusD_RagB"/>
    <property type="match status" value="1"/>
</dbReference>
<evidence type="ECO:0000259" key="6">
    <source>
        <dbReference type="Pfam" id="PF07980"/>
    </source>
</evidence>
<comment type="similarity">
    <text evidence="2">Belongs to the SusD family.</text>
</comment>
<reference evidence="8 9" key="1">
    <citation type="submission" date="2019-07" db="EMBL/GenBank/DDBJ databases">
        <title>Whole genome shotgun sequence of Segetibacter aerophilus NBRC 106135.</title>
        <authorList>
            <person name="Hosoyama A."/>
            <person name="Uohara A."/>
            <person name="Ohji S."/>
            <person name="Ichikawa N."/>
        </authorList>
    </citation>
    <scope>NUCLEOTIDE SEQUENCE [LARGE SCALE GENOMIC DNA]</scope>
    <source>
        <strain evidence="8 9">NBRC 106135</strain>
    </source>
</reference>
<dbReference type="AlphaFoldDB" id="A0A512BCE5"/>
<keyword evidence="9" id="KW-1185">Reference proteome</keyword>
<comment type="caution">
    <text evidence="8">The sequence shown here is derived from an EMBL/GenBank/DDBJ whole genome shotgun (WGS) entry which is preliminary data.</text>
</comment>
<evidence type="ECO:0000256" key="3">
    <source>
        <dbReference type="ARBA" id="ARBA00022729"/>
    </source>
</evidence>
<dbReference type="Proteomes" id="UP000321513">
    <property type="component" value="Unassembled WGS sequence"/>
</dbReference>
<keyword evidence="3" id="KW-0732">Signal</keyword>
<dbReference type="RefSeq" id="WP_147203717.1">
    <property type="nucleotide sequence ID" value="NZ_BJYT01000007.1"/>
</dbReference>
<evidence type="ECO:0000313" key="8">
    <source>
        <dbReference type="EMBL" id="GEO09594.1"/>
    </source>
</evidence>
<organism evidence="8 9">
    <name type="scientific">Segetibacter aerophilus</name>
    <dbReference type="NCBI Taxonomy" id="670293"/>
    <lineage>
        <taxon>Bacteria</taxon>
        <taxon>Pseudomonadati</taxon>
        <taxon>Bacteroidota</taxon>
        <taxon>Chitinophagia</taxon>
        <taxon>Chitinophagales</taxon>
        <taxon>Chitinophagaceae</taxon>
        <taxon>Segetibacter</taxon>
    </lineage>
</organism>
<dbReference type="SUPFAM" id="SSF48452">
    <property type="entry name" value="TPR-like"/>
    <property type="match status" value="1"/>
</dbReference>
<evidence type="ECO:0000256" key="1">
    <source>
        <dbReference type="ARBA" id="ARBA00004442"/>
    </source>
</evidence>
<dbReference type="InterPro" id="IPR011990">
    <property type="entry name" value="TPR-like_helical_dom_sf"/>
</dbReference>
<accession>A0A512BCE5</accession>
<keyword evidence="5" id="KW-0998">Cell outer membrane</keyword>
<feature type="domain" description="SusD-like N-terminal" evidence="7">
    <location>
        <begin position="27"/>
        <end position="231"/>
    </location>
</feature>
<name>A0A512BCE5_9BACT</name>
<dbReference type="Gene3D" id="1.25.40.390">
    <property type="match status" value="1"/>
</dbReference>
<dbReference type="PROSITE" id="PS51257">
    <property type="entry name" value="PROKAR_LIPOPROTEIN"/>
    <property type="match status" value="1"/>
</dbReference>
<dbReference type="InterPro" id="IPR033985">
    <property type="entry name" value="SusD-like_N"/>
</dbReference>
<dbReference type="Pfam" id="PF14322">
    <property type="entry name" value="SusD-like_3"/>
    <property type="match status" value="1"/>
</dbReference>
<keyword evidence="4" id="KW-0472">Membrane</keyword>
<evidence type="ECO:0000256" key="4">
    <source>
        <dbReference type="ARBA" id="ARBA00023136"/>
    </source>
</evidence>
<sequence length="596" mass="65194">MKRIKILWSVVAFTTVVIVVQACKKGFLDVPPVNALSQEVLSNRVGVEGLLIGAYQRLGGSDNWGSAPSNWVFGSVAADEAYKGSTPSDQPDINQIESWAYNANNGYFNEKWVNNYTGIGRANQVIRTVPLATDLTADEQKRILAEARFLRAFYHFDLKRMFNNIPFVNEEINQTNQNTNPPNIDASGNYINVWPQIEADFQFAADNLPETLPQAGRANKWAAMSFLAKTYVYQDKFAQAKPLFDNIIANGKTTNGQKYALVNYFSNFNPQQENSAESIFAFQAAVNAGSGTSGNYGDNLNYPNGGGPGGCCGFFNPSITMANAYKTDANGLPLIDAYNTGATVTPGGGYTGTLDPRIDWVIGRPGIPYLDWGPHPGAAWIRDPGSNGPFSVKKTVYAKGQANLVSTDPSFWGPTQMDAGNVNLMRFADVLLMAAEAEVEAGSLAKALDYVNMVRARAANPTGWVYKNADYDPATATYKTSATSAPADNYKIALYPTGYFSSKEVARKAVLFERYLELSQEGHRFFDLQRRDDGTGLMANTLNAYAAAEKTRPSFYALNPTATFEKGKDEFYPLPQGQIDQANSYGPIVLKQNPGY</sequence>